<dbReference type="AlphaFoldDB" id="A0A0L6UQB9"/>
<evidence type="ECO:0000313" key="2">
    <source>
        <dbReference type="Proteomes" id="UP000037035"/>
    </source>
</evidence>
<protein>
    <submittedName>
        <fullName evidence="1">Uncharacterized protein</fullName>
    </submittedName>
</protein>
<dbReference type="EMBL" id="LAVV01009356">
    <property type="protein sequence ID" value="KNZ50734.1"/>
    <property type="molecule type" value="Genomic_DNA"/>
</dbReference>
<dbReference type="OrthoDB" id="2505875at2759"/>
<organism evidence="1 2">
    <name type="scientific">Puccinia sorghi</name>
    <dbReference type="NCBI Taxonomy" id="27349"/>
    <lineage>
        <taxon>Eukaryota</taxon>
        <taxon>Fungi</taxon>
        <taxon>Dikarya</taxon>
        <taxon>Basidiomycota</taxon>
        <taxon>Pucciniomycotina</taxon>
        <taxon>Pucciniomycetes</taxon>
        <taxon>Pucciniales</taxon>
        <taxon>Pucciniaceae</taxon>
        <taxon>Puccinia</taxon>
    </lineage>
</organism>
<sequence length="46" mass="5289">PRTIEQCFSSNVWLKEGIQLSGSFDKAQKIINTLLICCDFVFLLIR</sequence>
<reference evidence="1 2" key="1">
    <citation type="submission" date="2015-08" db="EMBL/GenBank/DDBJ databases">
        <title>Next Generation Sequencing and Analysis of the Genome of Puccinia sorghi L Schw, the Causal Agent of Maize Common Rust.</title>
        <authorList>
            <person name="Rochi L."/>
            <person name="Burguener G."/>
            <person name="Darino M."/>
            <person name="Turjanski A."/>
            <person name="Kreff E."/>
            <person name="Dieguez M.J."/>
            <person name="Sacco F."/>
        </authorList>
    </citation>
    <scope>NUCLEOTIDE SEQUENCE [LARGE SCALE GENOMIC DNA]</scope>
    <source>
        <strain evidence="1 2">RO10H11247</strain>
    </source>
</reference>
<evidence type="ECO:0000313" key="1">
    <source>
        <dbReference type="EMBL" id="KNZ50734.1"/>
    </source>
</evidence>
<name>A0A0L6UQB9_9BASI</name>
<accession>A0A0L6UQB9</accession>
<dbReference type="Proteomes" id="UP000037035">
    <property type="component" value="Unassembled WGS sequence"/>
</dbReference>
<proteinExistence type="predicted"/>
<dbReference type="VEuPathDB" id="FungiDB:VP01_4269g1"/>
<feature type="non-terminal residue" evidence="1">
    <location>
        <position position="1"/>
    </location>
</feature>
<comment type="caution">
    <text evidence="1">The sequence shown here is derived from an EMBL/GenBank/DDBJ whole genome shotgun (WGS) entry which is preliminary data.</text>
</comment>
<keyword evidence="2" id="KW-1185">Reference proteome</keyword>
<gene>
    <name evidence="1" type="ORF">VP01_4269g1</name>
</gene>